<sequence length="733" mass="79454">MGKPVKMFVITMVSALLLSLFPVFSPSASAAVQYTFYASPTGGGTACSNVAPCSLTGVRDKVRTVNAAMTGDIVVNLYTGNYYLVSTFSLTEADSGKNGWHVIWQADPGGATPILNGATNITGWTLVGGGIYKADLAPFGSIRFLQLYVNGKTAIRARTPNIGSNYYVKNWDIANKTIKLNSTEIANWANFGDVMLVARKHWNESKMRLLSYTSGGGVATVTVKEPERTDNFNLAWPNMETGSDYLQSYYFENAYEFLDSPGEWYINNATNELFYIPRDGENMASAVVQAPYLQTVMRVQGSSLNTLATNIAFQGITFEGSAWNSPLSNGFVGIQTGNSVETLMEPGGVEIKNTDGVRFENSKFQKMGATGLELISGTKNTTVDGNVFHQIAGQGITVDAALVANPADNRNISHNDSITNNYITGIGQYYPGSAGLFAGYTNGLTIEHNELANLPYSGIALGWGWTTSPTALQNNKIRYNRIHNTGQLHDDGGGIYTLSNQPSTIIDSNYVYDIIRSSYTQSYPMAGIYMDYGSSNMTVQNNVLANAPISLYLGFEVSTLPNTFANNDGTSSTTIFQSGLQASYSGIKTGYAPTDQAQGKTATSSSTYPGGFGAGMANDGNIATGWSPASATAEPNHWWQVDLGAAKTITQINLTTRQDVDQSVTRRNFEIRVSNDPMFATYATIAEQFASPLPYQGFWITPVYGTSGTYRYVRVVKTVNEYFFIADLKVFGY</sequence>
<evidence type="ECO:0000313" key="3">
    <source>
        <dbReference type="EMBL" id="NOU86190.1"/>
    </source>
</evidence>
<dbReference type="InterPro" id="IPR012334">
    <property type="entry name" value="Pectin_lyas_fold"/>
</dbReference>
<evidence type="ECO:0000313" key="4">
    <source>
        <dbReference type="Proteomes" id="UP000658690"/>
    </source>
</evidence>
<feature type="chain" id="PRO_5046325472" description="F5/8 type C domain-containing protein" evidence="1">
    <location>
        <begin position="31"/>
        <end position="733"/>
    </location>
</feature>
<keyword evidence="4" id="KW-1185">Reference proteome</keyword>
<dbReference type="Pfam" id="PF13229">
    <property type="entry name" value="Beta_helix"/>
    <property type="match status" value="1"/>
</dbReference>
<evidence type="ECO:0000256" key="1">
    <source>
        <dbReference type="SAM" id="SignalP"/>
    </source>
</evidence>
<dbReference type="PANTHER" id="PTHR36453:SF1">
    <property type="entry name" value="RIGHT HANDED BETA HELIX DOMAIN-CONTAINING PROTEIN"/>
    <property type="match status" value="1"/>
</dbReference>
<dbReference type="InterPro" id="IPR039448">
    <property type="entry name" value="Beta_helix"/>
</dbReference>
<dbReference type="Gene3D" id="2.160.20.10">
    <property type="entry name" value="Single-stranded right-handed beta-helix, Pectin lyase-like"/>
    <property type="match status" value="1"/>
</dbReference>
<reference evidence="3 4" key="1">
    <citation type="submission" date="2019-10" db="EMBL/GenBank/DDBJ databases">
        <title>Description of Paenibacillus choica sp. nov.</title>
        <authorList>
            <person name="Carlier A."/>
            <person name="Qi S."/>
        </authorList>
    </citation>
    <scope>NUCLEOTIDE SEQUENCE [LARGE SCALE GENOMIC DNA]</scope>
    <source>
        <strain evidence="3 4">LMG 31460</strain>
    </source>
</reference>
<dbReference type="InterPro" id="IPR000421">
    <property type="entry name" value="FA58C"/>
</dbReference>
<organism evidence="3 4">
    <name type="scientific">Paenibacillus germinis</name>
    <dbReference type="NCBI Taxonomy" id="2654979"/>
    <lineage>
        <taxon>Bacteria</taxon>
        <taxon>Bacillati</taxon>
        <taxon>Bacillota</taxon>
        <taxon>Bacilli</taxon>
        <taxon>Bacillales</taxon>
        <taxon>Paenibacillaceae</taxon>
        <taxon>Paenibacillus</taxon>
    </lineage>
</organism>
<dbReference type="SUPFAM" id="SSF51126">
    <property type="entry name" value="Pectin lyase-like"/>
    <property type="match status" value="1"/>
</dbReference>
<dbReference type="InterPro" id="IPR006626">
    <property type="entry name" value="PbH1"/>
</dbReference>
<gene>
    <name evidence="3" type="ORF">GC102_10430</name>
</gene>
<dbReference type="RefSeq" id="WP_171689482.1">
    <property type="nucleotide sequence ID" value="NZ_WHOC01000049.1"/>
</dbReference>
<dbReference type="Pfam" id="PF00754">
    <property type="entry name" value="F5_F8_type_C"/>
    <property type="match status" value="1"/>
</dbReference>
<dbReference type="PANTHER" id="PTHR36453">
    <property type="entry name" value="SECRETED PROTEIN-RELATED"/>
    <property type="match status" value="1"/>
</dbReference>
<comment type="caution">
    <text evidence="3">The sequence shown here is derived from an EMBL/GenBank/DDBJ whole genome shotgun (WGS) entry which is preliminary data.</text>
</comment>
<dbReference type="InterPro" id="IPR048482">
    <property type="entry name" value="GH141_ins"/>
</dbReference>
<feature type="domain" description="F5/8 type C" evidence="2">
    <location>
        <begin position="580"/>
        <end position="733"/>
    </location>
</feature>
<proteinExistence type="predicted"/>
<dbReference type="InterPro" id="IPR008979">
    <property type="entry name" value="Galactose-bd-like_sf"/>
</dbReference>
<dbReference type="Pfam" id="PF21231">
    <property type="entry name" value="GH141_M"/>
    <property type="match status" value="1"/>
</dbReference>
<keyword evidence="1" id="KW-0732">Signal</keyword>
<dbReference type="SMART" id="SM00710">
    <property type="entry name" value="PbH1"/>
    <property type="match status" value="7"/>
</dbReference>
<protein>
    <recommendedName>
        <fullName evidence="2">F5/8 type C domain-containing protein</fullName>
    </recommendedName>
</protein>
<dbReference type="SUPFAM" id="SSF49785">
    <property type="entry name" value="Galactose-binding domain-like"/>
    <property type="match status" value="1"/>
</dbReference>
<evidence type="ECO:0000259" key="2">
    <source>
        <dbReference type="PROSITE" id="PS50022"/>
    </source>
</evidence>
<dbReference type="Gene3D" id="2.60.120.260">
    <property type="entry name" value="Galactose-binding domain-like"/>
    <property type="match status" value="1"/>
</dbReference>
<feature type="signal peptide" evidence="1">
    <location>
        <begin position="1"/>
        <end position="30"/>
    </location>
</feature>
<dbReference type="InterPro" id="IPR011050">
    <property type="entry name" value="Pectin_lyase_fold/virulence"/>
</dbReference>
<dbReference type="PROSITE" id="PS50022">
    <property type="entry name" value="FA58C_3"/>
    <property type="match status" value="1"/>
</dbReference>
<name>A0ABX1YYI2_9BACL</name>
<accession>A0ABX1YYI2</accession>
<dbReference type="Proteomes" id="UP000658690">
    <property type="component" value="Unassembled WGS sequence"/>
</dbReference>
<dbReference type="EMBL" id="WHOC01000049">
    <property type="protein sequence ID" value="NOU86190.1"/>
    <property type="molecule type" value="Genomic_DNA"/>
</dbReference>